<dbReference type="PANTHER" id="PTHR11113">
    <property type="entry name" value="N-ACETYLGLUCOSAMINE-6-PHOSPHATE DEACETYLASE"/>
    <property type="match status" value="1"/>
</dbReference>
<dbReference type="Pfam" id="PF01979">
    <property type="entry name" value="Amidohydro_1"/>
    <property type="match status" value="1"/>
</dbReference>
<proteinExistence type="inferred from homology"/>
<comment type="cofactor">
    <cofactor evidence="6">
        <name>Mn(2+)</name>
        <dbReference type="ChEBI" id="CHEBI:29035"/>
    </cofactor>
</comment>
<dbReference type="Gene3D" id="3.20.20.140">
    <property type="entry name" value="Metal-dependent hydrolases"/>
    <property type="match status" value="1"/>
</dbReference>
<evidence type="ECO:0000259" key="8">
    <source>
        <dbReference type="Pfam" id="PF13382"/>
    </source>
</evidence>
<evidence type="ECO:0000313" key="9">
    <source>
        <dbReference type="EMBL" id="KJY51166.1"/>
    </source>
</evidence>
<dbReference type="InterPro" id="IPR026912">
    <property type="entry name" value="Adenine_deam_C"/>
</dbReference>
<dbReference type="GO" id="GO:0006146">
    <property type="term" value="P:adenine catabolic process"/>
    <property type="evidence" value="ECO:0007669"/>
    <property type="project" value="InterPro"/>
</dbReference>
<keyword evidence="10" id="KW-1185">Reference proteome</keyword>
<dbReference type="InterPro" id="IPR011059">
    <property type="entry name" value="Metal-dep_hydrolase_composite"/>
</dbReference>
<comment type="caution">
    <text evidence="9">The sequence shown here is derived from an EMBL/GenBank/DDBJ whole genome shotgun (WGS) entry which is preliminary data.</text>
</comment>
<gene>
    <name evidence="6 9" type="primary">ade</name>
    <name evidence="9" type="ORF">JG29_02110</name>
</gene>
<sequence length="590" mass="64063">MTIQQLGEYIDAGAAQVPADIVIKNGILVNVNTSEYYPAEVAIYQRKIVAVDKDVTDYIGAQTQILDAQGQYLVPGLIDGHIHVECSKLSMTRFAQAVVPHGTTSIISGLDEYISVVGLEGLKEIFEEIDQIPLKVFWGLPYKTPYTMPQSTIAYNVTAADHAKYQAQADCYGVWETVREAVQIKDPDTLKALLAAQKNHKPIFGCSPMAHGKDLNQYLMSGVHVDHESYDHEEFLEKARKGLHVVLRESSVTKFLKENIKAVTQDAPGMARHTSFCTDDVNAHDILEQGHLDHLVKLAIQAGVSAMTAIQMATLNNAEAYQIDDQVGSIAPGKEADILLVDRPETFNIQSVISKGQVVLHNHEVLEEFTPPQRSAKLQGTLKLSPVQAADFAVKVDSSAQTAQVRTIKSVGPFVRKQRDVSLPVNNGVIQPSAQEDVALVSVLERYGINHKQAHGFISGWSLQKGAIATTVAPDDNNLVVAGMQTADMALAVNTLIECGGGQVVVADGQVLALLKLPLGGITTDLTPQDLAQKELELKKAAEQLGCHLPDPLFYLSFLPITAIPDLAITDGGNVDSTKLKYFDPLLTVE</sequence>
<evidence type="ECO:0000259" key="7">
    <source>
        <dbReference type="Pfam" id="PF01979"/>
    </source>
</evidence>
<dbReference type="STRING" id="1218508.JG29_02110"/>
<comment type="catalytic activity">
    <reaction evidence="5 6">
        <text>adenine + H2O + H(+) = hypoxanthine + NH4(+)</text>
        <dbReference type="Rhea" id="RHEA:23688"/>
        <dbReference type="ChEBI" id="CHEBI:15377"/>
        <dbReference type="ChEBI" id="CHEBI:15378"/>
        <dbReference type="ChEBI" id="CHEBI:16708"/>
        <dbReference type="ChEBI" id="CHEBI:17368"/>
        <dbReference type="ChEBI" id="CHEBI:28938"/>
        <dbReference type="EC" id="3.5.4.2"/>
    </reaction>
</comment>
<dbReference type="Proteomes" id="UP000033695">
    <property type="component" value="Unassembled WGS sequence"/>
</dbReference>
<keyword evidence="4 6" id="KW-0464">Manganese</keyword>
<dbReference type="GO" id="GO:0000034">
    <property type="term" value="F:adenine deaminase activity"/>
    <property type="evidence" value="ECO:0007669"/>
    <property type="project" value="UniProtKB-UniRule"/>
</dbReference>
<evidence type="ECO:0000256" key="2">
    <source>
        <dbReference type="ARBA" id="ARBA00012782"/>
    </source>
</evidence>
<dbReference type="PATRIC" id="fig|1218508.4.peg.218"/>
<feature type="domain" description="Adenine deaminase C-terminal" evidence="8">
    <location>
        <begin position="415"/>
        <end position="579"/>
    </location>
</feature>
<dbReference type="InterPro" id="IPR006679">
    <property type="entry name" value="Adenine_deam"/>
</dbReference>
<name>A0A0F4L0Q7_9LACO</name>
<dbReference type="EC" id="3.5.4.2" evidence="2 6"/>
<evidence type="ECO:0000256" key="3">
    <source>
        <dbReference type="ARBA" id="ARBA00022801"/>
    </source>
</evidence>
<evidence type="ECO:0000256" key="5">
    <source>
        <dbReference type="ARBA" id="ARBA00047720"/>
    </source>
</evidence>
<evidence type="ECO:0000313" key="10">
    <source>
        <dbReference type="Proteomes" id="UP000033695"/>
    </source>
</evidence>
<dbReference type="SUPFAM" id="SSF51556">
    <property type="entry name" value="Metallo-dependent hydrolases"/>
    <property type="match status" value="1"/>
</dbReference>
<protein>
    <recommendedName>
        <fullName evidence="2 6">Adenine deaminase</fullName>
        <shortName evidence="6">Adenase</shortName>
        <shortName evidence="6">Adenine aminase</shortName>
        <ecNumber evidence="2 6">3.5.4.2</ecNumber>
    </recommendedName>
</protein>
<dbReference type="HOGENOM" id="CLU_027935_0_0_9"/>
<comment type="similarity">
    <text evidence="1 6">Belongs to the metallo-dependent hydrolases superfamily. Adenine deaminase family.</text>
</comment>
<dbReference type="SUPFAM" id="SSF51338">
    <property type="entry name" value="Composite domain of metallo-dependent hydrolases"/>
    <property type="match status" value="1"/>
</dbReference>
<dbReference type="PANTHER" id="PTHR11113:SF2">
    <property type="entry name" value="ADENINE DEAMINASE"/>
    <property type="match status" value="1"/>
</dbReference>
<dbReference type="OrthoDB" id="9775607at2"/>
<organism evidence="9 10">
    <name type="scientific">Bombilactobacillus mellis</name>
    <dbReference type="NCBI Taxonomy" id="1218508"/>
    <lineage>
        <taxon>Bacteria</taxon>
        <taxon>Bacillati</taxon>
        <taxon>Bacillota</taxon>
        <taxon>Bacilli</taxon>
        <taxon>Lactobacillales</taxon>
        <taxon>Lactobacillaceae</taxon>
        <taxon>Bombilactobacillus</taxon>
    </lineage>
</organism>
<accession>A0A0F4L0Q7</accession>
<reference evidence="9 10" key="1">
    <citation type="submission" date="2014-12" db="EMBL/GenBank/DDBJ databases">
        <title>Comparative genomics of the lactic acid bacteria isolated from the honey bee gut.</title>
        <authorList>
            <person name="Ellegaard K.M."/>
            <person name="Tamarit D."/>
            <person name="Javelind E."/>
            <person name="Olofsson T."/>
            <person name="Andersson S.G."/>
            <person name="Vasquez A."/>
        </authorList>
    </citation>
    <scope>NUCLEOTIDE SEQUENCE [LARGE SCALE GENOMIC DNA]</scope>
    <source>
        <strain evidence="9 10">Hon2</strain>
    </source>
</reference>
<dbReference type="Gene3D" id="2.30.40.10">
    <property type="entry name" value="Urease, subunit C, domain 1"/>
    <property type="match status" value="1"/>
</dbReference>
<evidence type="ECO:0000256" key="6">
    <source>
        <dbReference type="HAMAP-Rule" id="MF_01518"/>
    </source>
</evidence>
<keyword evidence="3 6" id="KW-0378">Hydrolase</keyword>
<evidence type="ECO:0000256" key="4">
    <source>
        <dbReference type="ARBA" id="ARBA00023211"/>
    </source>
</evidence>
<dbReference type="InterPro" id="IPR032466">
    <property type="entry name" value="Metal_Hydrolase"/>
</dbReference>
<dbReference type="AlphaFoldDB" id="A0A0F4L0Q7"/>
<dbReference type="HAMAP" id="MF_01518">
    <property type="entry name" value="Adenine_deamin"/>
    <property type="match status" value="1"/>
</dbReference>
<dbReference type="RefSeq" id="WP_045922120.1">
    <property type="nucleotide sequence ID" value="NZ_JBHTHW010000004.1"/>
</dbReference>
<dbReference type="EMBL" id="JXBZ01000002">
    <property type="protein sequence ID" value="KJY51166.1"/>
    <property type="molecule type" value="Genomic_DNA"/>
</dbReference>
<dbReference type="InterPro" id="IPR006680">
    <property type="entry name" value="Amidohydro-rel"/>
</dbReference>
<dbReference type="Pfam" id="PF13382">
    <property type="entry name" value="Adenine_deam_C"/>
    <property type="match status" value="1"/>
</dbReference>
<evidence type="ECO:0000256" key="1">
    <source>
        <dbReference type="ARBA" id="ARBA00006773"/>
    </source>
</evidence>
<feature type="domain" description="Amidohydrolase-related" evidence="7">
    <location>
        <begin position="72"/>
        <end position="359"/>
    </location>
</feature>